<protein>
    <recommendedName>
        <fullName evidence="1">Thioredoxin-like fold domain-containing protein</fullName>
    </recommendedName>
</protein>
<name>A0A9W6CXZ8_9BACT</name>
<dbReference type="InterPro" id="IPR012336">
    <property type="entry name" value="Thioredoxin-like_fold"/>
</dbReference>
<dbReference type="Gene3D" id="3.40.30.10">
    <property type="entry name" value="Glutaredoxin"/>
    <property type="match status" value="1"/>
</dbReference>
<feature type="domain" description="Thioredoxin-like fold" evidence="1">
    <location>
        <begin position="87"/>
        <end position="160"/>
    </location>
</feature>
<dbReference type="AlphaFoldDB" id="A0A9W6CXZ8"/>
<comment type="caution">
    <text evidence="2">The sequence shown here is derived from an EMBL/GenBank/DDBJ whole genome shotgun (WGS) entry which is preliminary data.</text>
</comment>
<dbReference type="PANTHER" id="PTHR36450:SF1">
    <property type="entry name" value="THIOREDOXIN"/>
    <property type="match status" value="1"/>
</dbReference>
<reference evidence="2" key="1">
    <citation type="submission" date="2022-12" db="EMBL/GenBank/DDBJ databases">
        <title>Reference genome sequencing for broad-spectrum identification of bacterial and archaeal isolates by mass spectrometry.</title>
        <authorList>
            <person name="Sekiguchi Y."/>
            <person name="Tourlousse D.M."/>
        </authorList>
    </citation>
    <scope>NUCLEOTIDE SEQUENCE</scope>
    <source>
        <strain evidence="2">ASRB1</strain>
    </source>
</reference>
<dbReference type="RefSeq" id="WP_281794130.1">
    <property type="nucleotide sequence ID" value="NZ_BSDR01000001.1"/>
</dbReference>
<proteinExistence type="predicted"/>
<gene>
    <name evidence="2" type="ORF">DAMNIGENAA_21570</name>
</gene>
<dbReference type="NCBIfam" id="TIGR00412">
    <property type="entry name" value="redox_disulf_2"/>
    <property type="match status" value="1"/>
</dbReference>
<evidence type="ECO:0000313" key="3">
    <source>
        <dbReference type="Proteomes" id="UP001144372"/>
    </source>
</evidence>
<dbReference type="InterPro" id="IPR036249">
    <property type="entry name" value="Thioredoxin-like_sf"/>
</dbReference>
<evidence type="ECO:0000259" key="1">
    <source>
        <dbReference type="Pfam" id="PF13192"/>
    </source>
</evidence>
<dbReference type="Proteomes" id="UP001144372">
    <property type="component" value="Unassembled WGS sequence"/>
</dbReference>
<dbReference type="PANTHER" id="PTHR36450">
    <property type="entry name" value="THIOREDOXIN"/>
    <property type="match status" value="1"/>
</dbReference>
<accession>A0A9W6CXZ8</accession>
<evidence type="ECO:0000313" key="2">
    <source>
        <dbReference type="EMBL" id="GLI34724.1"/>
    </source>
</evidence>
<organism evidence="2 3">
    <name type="scientific">Desulforhabdus amnigena</name>
    <dbReference type="NCBI Taxonomy" id="40218"/>
    <lineage>
        <taxon>Bacteria</taxon>
        <taxon>Pseudomonadati</taxon>
        <taxon>Thermodesulfobacteriota</taxon>
        <taxon>Syntrophobacteria</taxon>
        <taxon>Syntrophobacterales</taxon>
        <taxon>Syntrophobacteraceae</taxon>
        <taxon>Desulforhabdus</taxon>
    </lineage>
</organism>
<dbReference type="Pfam" id="PF13192">
    <property type="entry name" value="Thioredoxin_3"/>
    <property type="match status" value="1"/>
</dbReference>
<dbReference type="InterPro" id="IPR005243">
    <property type="entry name" value="THIRX-like_proc"/>
</dbReference>
<dbReference type="SUPFAM" id="SSF52833">
    <property type="entry name" value="Thioredoxin-like"/>
    <property type="match status" value="1"/>
</dbReference>
<dbReference type="EMBL" id="BSDR01000001">
    <property type="protein sequence ID" value="GLI34724.1"/>
    <property type="molecule type" value="Genomic_DNA"/>
</dbReference>
<sequence length="164" mass="18122">MAEKDITQIHVANCSVGIIGIKRLVERMAQTHASKTDEEVQSFMLDQLGKDNYIPNSAKDSYGKAFVREFRKFLGQSHAEDTPRGLDIKVLGAGCTQCHSLTQMVMEVLTELEIPAGVDHITDLKEIARYGVMGSPALVINGKVMVVGSVPPRDRVRKWLAEAR</sequence>
<keyword evidence="3" id="KW-1185">Reference proteome</keyword>